<evidence type="ECO:0000256" key="1">
    <source>
        <dbReference type="SAM" id="Phobius"/>
    </source>
</evidence>
<dbReference type="InterPro" id="IPR010539">
    <property type="entry name" value="BaxI_1-like"/>
</dbReference>
<feature type="transmembrane region" description="Helical" evidence="1">
    <location>
        <begin position="161"/>
        <end position="184"/>
    </location>
</feature>
<evidence type="ECO:0000313" key="3">
    <source>
        <dbReference type="Proteomes" id="UP000317998"/>
    </source>
</evidence>
<dbReference type="Pfam" id="PF12811">
    <property type="entry name" value="BaxI_1"/>
    <property type="match status" value="1"/>
</dbReference>
<keyword evidence="1" id="KW-1133">Transmembrane helix</keyword>
<accession>A0A542YFV5</accession>
<keyword evidence="1" id="KW-0812">Transmembrane</keyword>
<proteinExistence type="predicted"/>
<feature type="transmembrane region" description="Helical" evidence="1">
    <location>
        <begin position="196"/>
        <end position="216"/>
    </location>
</feature>
<feature type="transmembrane region" description="Helical" evidence="1">
    <location>
        <begin position="57"/>
        <end position="90"/>
    </location>
</feature>
<keyword evidence="1" id="KW-0472">Membrane</keyword>
<feature type="transmembrane region" description="Helical" evidence="1">
    <location>
        <begin position="132"/>
        <end position="149"/>
    </location>
</feature>
<organism evidence="2 3">
    <name type="scientific">Homoserinimonas aerilata</name>
    <dbReference type="NCBI Taxonomy" id="1162970"/>
    <lineage>
        <taxon>Bacteria</taxon>
        <taxon>Bacillati</taxon>
        <taxon>Actinomycetota</taxon>
        <taxon>Actinomycetes</taxon>
        <taxon>Micrococcales</taxon>
        <taxon>Microbacteriaceae</taxon>
        <taxon>Homoserinimonas</taxon>
    </lineage>
</organism>
<protein>
    <submittedName>
        <fullName evidence="2">Putative YccA/Bax inhibitor family protein</fullName>
    </submittedName>
</protein>
<feature type="transmembrane region" description="Helical" evidence="1">
    <location>
        <begin position="237"/>
        <end position="259"/>
    </location>
</feature>
<name>A0A542YFV5_9MICO</name>
<dbReference type="AlphaFoldDB" id="A0A542YFV5"/>
<keyword evidence="3" id="KW-1185">Reference proteome</keyword>
<reference evidence="2 3" key="1">
    <citation type="submission" date="2019-06" db="EMBL/GenBank/DDBJ databases">
        <title>Sequencing the genomes of 1000 actinobacteria strains.</title>
        <authorList>
            <person name="Klenk H.-P."/>
        </authorList>
    </citation>
    <scope>NUCLEOTIDE SEQUENCE [LARGE SCALE GENOMIC DNA]</scope>
    <source>
        <strain evidence="2 3">DSM 26477</strain>
    </source>
</reference>
<evidence type="ECO:0000313" key="2">
    <source>
        <dbReference type="EMBL" id="TQL46962.1"/>
    </source>
</evidence>
<dbReference type="RefSeq" id="WP_141879267.1">
    <property type="nucleotide sequence ID" value="NZ_VFOM01000001.1"/>
</dbReference>
<dbReference type="Proteomes" id="UP000317998">
    <property type="component" value="Unassembled WGS sequence"/>
</dbReference>
<dbReference type="EMBL" id="VFOM01000001">
    <property type="protein sequence ID" value="TQL46962.1"/>
    <property type="molecule type" value="Genomic_DNA"/>
</dbReference>
<feature type="transmembrane region" description="Helical" evidence="1">
    <location>
        <begin position="102"/>
        <end position="120"/>
    </location>
</feature>
<dbReference type="OrthoDB" id="116480at2"/>
<dbReference type="PANTHER" id="PTHR41282">
    <property type="entry name" value="CONSERVED TRANSMEMBRANE PROTEIN-RELATED"/>
    <property type="match status" value="1"/>
</dbReference>
<gene>
    <name evidence="2" type="ORF">FB562_0002</name>
</gene>
<comment type="caution">
    <text evidence="2">The sequence shown here is derived from an EMBL/GenBank/DDBJ whole genome shotgun (WGS) entry which is preliminary data.</text>
</comment>
<sequence>MANPAFSNSPAFASGAKAASYTKPVSSEELDAMYGRPSATPTDTGRMSYEDTIVKTLIAFAVLVATAVVGWMVPILMIPGAIAGLVLALVNIFKKQPSRGLILAYAAAEGLFVGGISYVFGSGFGYDIVPQAVFGTLGVVGVTLALFLSGKVRATPKMTKIFLVGMVGYAMFSLVNFGLVAFGATESMFGLRDANPIVSIGLGILIVLLAAYSLVMDFENVKTGVERGAPRVFGWQAAFGIMVTVVWLYVEILRLLAIFRD</sequence>
<dbReference type="PANTHER" id="PTHR41282:SF1">
    <property type="entry name" value="CONSERVED TRANSMEMBRANE PROTEIN-RELATED"/>
    <property type="match status" value="1"/>
</dbReference>